<sequence length="548" mass="61476">MVVKLHAIHLESPKSASPESFWRESRPTLHSLLVVSKNFCEATADYLWRELDGLTPLLRLIPQLIYTDGLYFMDKALSTDDLRRWSFYSRRVKSIRLLGKEPQGLSQVFTMLSAYDVLNPGTLFPALREIHCRNKLSSEDLACYSLVASPSIEVLTFVDDGYNLPAAPVTSCLQQAAIRSPRLQNLVVRASQNSKLTLFQFPWETISQFPHLQSLTLELTFHNRHLDQLYKFDTLKEYSLSLFRQKANTKRFSVSVSGTPSVNRNIRLFGDGESTSVLRWLTGNDISSVTGMTLVISPPHAETMAGPQWDKVVDCLAVVGSNLKALRIERPRNNTPAITFPIQLLGKVMALDGLTHLRIVIDCQHNGISQPDDLFHHLLLSAKHKRSPLTHLALFHSSGLGMGTPLSFHALDHVAKDGGSLVVLEISIDSSRGYDSFPSSPSYERRVGGTDPSPHRLRSLRIRDIRESDFQPGEYRRVALFLDHTFPSTEIRAEGTSSIYGGQVTKGWKHILELMEDYRQFRRYISDLDCGVENGKGSSNTAAKSVEA</sequence>
<gene>
    <name evidence="1" type="ORF">CC1G_15606</name>
</gene>
<comment type="caution">
    <text evidence="1">The sequence shown here is derived from an EMBL/GenBank/DDBJ whole genome shotgun (WGS) entry which is preliminary data.</text>
</comment>
<dbReference type="InParanoid" id="D6RND6"/>
<evidence type="ECO:0000313" key="1">
    <source>
        <dbReference type="EMBL" id="EFI27570.1"/>
    </source>
</evidence>
<organism evidence="1 2">
    <name type="scientific">Coprinopsis cinerea (strain Okayama-7 / 130 / ATCC MYA-4618 / FGSC 9003)</name>
    <name type="common">Inky cap fungus</name>
    <name type="synonym">Hormographiella aspergillata</name>
    <dbReference type="NCBI Taxonomy" id="240176"/>
    <lineage>
        <taxon>Eukaryota</taxon>
        <taxon>Fungi</taxon>
        <taxon>Dikarya</taxon>
        <taxon>Basidiomycota</taxon>
        <taxon>Agaricomycotina</taxon>
        <taxon>Agaricomycetes</taxon>
        <taxon>Agaricomycetidae</taxon>
        <taxon>Agaricales</taxon>
        <taxon>Agaricineae</taxon>
        <taxon>Psathyrellaceae</taxon>
        <taxon>Coprinopsis</taxon>
    </lineage>
</organism>
<keyword evidence="2" id="KW-1185">Reference proteome</keyword>
<proteinExistence type="predicted"/>
<reference evidence="1 2" key="1">
    <citation type="journal article" date="2010" name="Proc. Natl. Acad. Sci. U.S.A.">
        <title>Insights into evolution of multicellular fungi from the assembled chromosomes of the mushroom Coprinopsis cinerea (Coprinus cinereus).</title>
        <authorList>
            <person name="Stajich J.E."/>
            <person name="Wilke S.K."/>
            <person name="Ahren D."/>
            <person name="Au C.H."/>
            <person name="Birren B.W."/>
            <person name="Borodovsky M."/>
            <person name="Burns C."/>
            <person name="Canback B."/>
            <person name="Casselton L.A."/>
            <person name="Cheng C.K."/>
            <person name="Deng J."/>
            <person name="Dietrich F.S."/>
            <person name="Fargo D.C."/>
            <person name="Farman M.L."/>
            <person name="Gathman A.C."/>
            <person name="Goldberg J."/>
            <person name="Guigo R."/>
            <person name="Hoegger P.J."/>
            <person name="Hooker J.B."/>
            <person name="Huggins A."/>
            <person name="James T.Y."/>
            <person name="Kamada T."/>
            <person name="Kilaru S."/>
            <person name="Kodira C."/>
            <person name="Kues U."/>
            <person name="Kupfer D."/>
            <person name="Kwan H.S."/>
            <person name="Lomsadze A."/>
            <person name="Li W."/>
            <person name="Lilly W.W."/>
            <person name="Ma L.J."/>
            <person name="Mackey A.J."/>
            <person name="Manning G."/>
            <person name="Martin F."/>
            <person name="Muraguchi H."/>
            <person name="Natvig D.O."/>
            <person name="Palmerini H."/>
            <person name="Ramesh M.A."/>
            <person name="Rehmeyer C.J."/>
            <person name="Roe B.A."/>
            <person name="Shenoy N."/>
            <person name="Stanke M."/>
            <person name="Ter-Hovhannisyan V."/>
            <person name="Tunlid A."/>
            <person name="Velagapudi R."/>
            <person name="Vision T.J."/>
            <person name="Zeng Q."/>
            <person name="Zolan M.E."/>
            <person name="Pukkila P.J."/>
        </authorList>
    </citation>
    <scope>NUCLEOTIDE SEQUENCE [LARGE SCALE GENOMIC DNA]</scope>
    <source>
        <strain evidence="2">Okayama-7 / 130 / ATCC MYA-4618 / FGSC 9003</strain>
    </source>
</reference>
<dbReference type="KEGG" id="cci:CC1G_15606"/>
<dbReference type="VEuPathDB" id="FungiDB:CC1G_15606"/>
<accession>D6RND6</accession>
<evidence type="ECO:0008006" key="3">
    <source>
        <dbReference type="Google" id="ProtNLM"/>
    </source>
</evidence>
<dbReference type="AlphaFoldDB" id="D6RND6"/>
<evidence type="ECO:0000313" key="2">
    <source>
        <dbReference type="Proteomes" id="UP000001861"/>
    </source>
</evidence>
<dbReference type="Proteomes" id="UP000001861">
    <property type="component" value="Unassembled WGS sequence"/>
</dbReference>
<dbReference type="RefSeq" id="XP_002911064.1">
    <property type="nucleotide sequence ID" value="XM_002911018.1"/>
</dbReference>
<name>D6RND6_COPC7</name>
<dbReference type="OrthoDB" id="2631350at2759"/>
<dbReference type="HOGENOM" id="CLU_496965_0_0_1"/>
<dbReference type="EMBL" id="AACS02000006">
    <property type="protein sequence ID" value="EFI27570.1"/>
    <property type="molecule type" value="Genomic_DNA"/>
</dbReference>
<dbReference type="GeneID" id="9380023"/>
<protein>
    <recommendedName>
        <fullName evidence="3">F-box domain-containing protein</fullName>
    </recommendedName>
</protein>